<gene>
    <name evidence="3" type="ORF">SAMN05216180_0290</name>
</gene>
<dbReference type="PROSITE" id="PS51257">
    <property type="entry name" value="PROKAR_LIPOPROTEIN"/>
    <property type="match status" value="1"/>
</dbReference>
<keyword evidence="4" id="KW-1185">Reference proteome</keyword>
<evidence type="ECO:0000313" key="4">
    <source>
        <dbReference type="Proteomes" id="UP000199158"/>
    </source>
</evidence>
<evidence type="ECO:0000256" key="1">
    <source>
        <dbReference type="SAM" id="MobiDB-lite"/>
    </source>
</evidence>
<dbReference type="EMBL" id="FOCG01000001">
    <property type="protein sequence ID" value="SEM50359.1"/>
    <property type="molecule type" value="Genomic_DNA"/>
</dbReference>
<dbReference type="AlphaFoldDB" id="A0A1H7YYQ5"/>
<feature type="compositionally biased region" description="Low complexity" evidence="1">
    <location>
        <begin position="88"/>
        <end position="101"/>
    </location>
</feature>
<dbReference type="SUPFAM" id="SSF48208">
    <property type="entry name" value="Six-hairpin glycosidases"/>
    <property type="match status" value="1"/>
</dbReference>
<organism evidence="3 4">
    <name type="scientific">Hydrogenoanaerobacterium saccharovorans</name>
    <dbReference type="NCBI Taxonomy" id="474960"/>
    <lineage>
        <taxon>Bacteria</taxon>
        <taxon>Bacillati</taxon>
        <taxon>Bacillota</taxon>
        <taxon>Clostridia</taxon>
        <taxon>Eubacteriales</taxon>
        <taxon>Oscillospiraceae</taxon>
        <taxon>Hydrogenoanaerobacterium</taxon>
    </lineage>
</organism>
<evidence type="ECO:0000313" key="3">
    <source>
        <dbReference type="EMBL" id="SEM50359.1"/>
    </source>
</evidence>
<feature type="region of interest" description="Disordered" evidence="1">
    <location>
        <begin position="20"/>
        <end position="113"/>
    </location>
</feature>
<accession>A0A1H7YYQ5</accession>
<feature type="signal peptide" evidence="2">
    <location>
        <begin position="1"/>
        <end position="19"/>
    </location>
</feature>
<protein>
    <submittedName>
        <fullName evidence="3">Uncharacterized protein</fullName>
    </submittedName>
</protein>
<reference evidence="3 4" key="1">
    <citation type="submission" date="2016-10" db="EMBL/GenBank/DDBJ databases">
        <authorList>
            <person name="de Groot N.N."/>
        </authorList>
    </citation>
    <scope>NUCLEOTIDE SEQUENCE [LARGE SCALE GENOMIC DNA]</scope>
    <source>
        <strain evidence="3 4">CGMCC 1.5070</strain>
    </source>
</reference>
<sequence>MKKAVVFVLIFAAILSGCANQPRQSSDYSQSSFSSENAHSDEEISLSSSSTQESSTTESSQPSSSSPASVAPNKEQPKPSAAQTGNQSSKPAVSESSVPESVEPPQPPKDPVSEKLKAQIYKEFQAGTPQKKFIYPVTSDWTSSVTNYSYDTRLQAHLSWKVSWILEGMYYAYKATDDKMFLNESVRMVDALLKKRDDAIHRQAFDGNIYPLWGSTSRYNGAFFTIKDADGNRLAVLQFHSQQNDQTYVSVNSNQDTNTFTLNIRHQNKTYTLPNLTLADLIQRVEREVSWSFYGSPREDKHVVEVAWLGDDTTALPQSCDYTMVENTNVPTPVHTALILEPMTQTYIELKNQGHPDAMRFRDEIKTMFDALLANNWDERGFFKEMDNSPTFLNGGKIIPWNQQLPLVSAMALYAKEENDAQLKQVVKQACSYFKTKITATSTGYLWRYWEDPSNTVTYYETTNYAALDLNSIRLIHSTGLAFSDADITLFAKTIKNRILKNAASPATHIDASSPKSDNLALLQKYLPFSPYVPEITALVEKQTLPWDIAAKLLYFKSKQS</sequence>
<evidence type="ECO:0000256" key="2">
    <source>
        <dbReference type="SAM" id="SignalP"/>
    </source>
</evidence>
<dbReference type="Proteomes" id="UP000199158">
    <property type="component" value="Unassembled WGS sequence"/>
</dbReference>
<feature type="compositionally biased region" description="Low complexity" evidence="1">
    <location>
        <begin position="47"/>
        <end position="67"/>
    </location>
</feature>
<dbReference type="RefSeq" id="WP_092750931.1">
    <property type="nucleotide sequence ID" value="NZ_FOCG01000001.1"/>
</dbReference>
<name>A0A1H7YYQ5_9FIRM</name>
<feature type="chain" id="PRO_5039405135" evidence="2">
    <location>
        <begin position="20"/>
        <end position="561"/>
    </location>
</feature>
<dbReference type="GO" id="GO:0005975">
    <property type="term" value="P:carbohydrate metabolic process"/>
    <property type="evidence" value="ECO:0007669"/>
    <property type="project" value="InterPro"/>
</dbReference>
<proteinExistence type="predicted"/>
<keyword evidence="2" id="KW-0732">Signal</keyword>
<dbReference type="InterPro" id="IPR008928">
    <property type="entry name" value="6-hairpin_glycosidase_sf"/>
</dbReference>
<feature type="compositionally biased region" description="Low complexity" evidence="1">
    <location>
        <begin position="25"/>
        <end position="35"/>
    </location>
</feature>